<dbReference type="PANTHER" id="PTHR16260">
    <property type="entry name" value="SIMILAR TO 1700123O20RIK PROTEIN"/>
    <property type="match status" value="1"/>
</dbReference>
<dbReference type="Proteomes" id="UP000288716">
    <property type="component" value="Unassembled WGS sequence"/>
</dbReference>
<dbReference type="AlphaFoldDB" id="A0A443SNI2"/>
<dbReference type="InterPro" id="IPR028019">
    <property type="entry name" value="DUF4508"/>
</dbReference>
<organism evidence="2 3">
    <name type="scientific">Leptotrombidium deliense</name>
    <dbReference type="NCBI Taxonomy" id="299467"/>
    <lineage>
        <taxon>Eukaryota</taxon>
        <taxon>Metazoa</taxon>
        <taxon>Ecdysozoa</taxon>
        <taxon>Arthropoda</taxon>
        <taxon>Chelicerata</taxon>
        <taxon>Arachnida</taxon>
        <taxon>Acari</taxon>
        <taxon>Acariformes</taxon>
        <taxon>Trombidiformes</taxon>
        <taxon>Prostigmata</taxon>
        <taxon>Anystina</taxon>
        <taxon>Parasitengona</taxon>
        <taxon>Trombiculoidea</taxon>
        <taxon>Trombiculidae</taxon>
        <taxon>Leptotrombidium</taxon>
    </lineage>
</organism>
<dbReference type="VEuPathDB" id="VectorBase:LDEU002950"/>
<keyword evidence="3" id="KW-1185">Reference proteome</keyword>
<protein>
    <submittedName>
        <fullName evidence="2">Uncharacterized protein</fullName>
    </submittedName>
</protein>
<dbReference type="OrthoDB" id="6514241at2759"/>
<gene>
    <name evidence="2" type="ORF">B4U80_01006</name>
</gene>
<feature type="region of interest" description="Disordered" evidence="1">
    <location>
        <begin position="115"/>
        <end position="144"/>
    </location>
</feature>
<dbReference type="EMBL" id="NCKV01001073">
    <property type="protein sequence ID" value="RWS29090.1"/>
    <property type="molecule type" value="Genomic_DNA"/>
</dbReference>
<accession>A0A443SNI2</accession>
<dbReference type="Pfam" id="PF14969">
    <property type="entry name" value="DUF4508"/>
    <property type="match status" value="1"/>
</dbReference>
<evidence type="ECO:0000313" key="2">
    <source>
        <dbReference type="EMBL" id="RWS29090.1"/>
    </source>
</evidence>
<reference evidence="2 3" key="1">
    <citation type="journal article" date="2018" name="Gigascience">
        <title>Genomes of trombidid mites reveal novel predicted allergens and laterally-transferred genes associated with secondary metabolism.</title>
        <authorList>
            <person name="Dong X."/>
            <person name="Chaisiri K."/>
            <person name="Xia D."/>
            <person name="Armstrong S.D."/>
            <person name="Fang Y."/>
            <person name="Donnelly M.J."/>
            <person name="Kadowaki T."/>
            <person name="McGarry J.W."/>
            <person name="Darby A.C."/>
            <person name="Makepeace B.L."/>
        </authorList>
    </citation>
    <scope>NUCLEOTIDE SEQUENCE [LARGE SCALE GENOMIC DNA]</scope>
    <source>
        <strain evidence="2">UoL-UT</strain>
    </source>
</reference>
<dbReference type="PANTHER" id="PTHR16260:SF3">
    <property type="entry name" value="CHROMOSOME 14 OPEN READING FRAME 119-LIKE-RELATED"/>
    <property type="match status" value="1"/>
</dbReference>
<name>A0A443SNI2_9ACAR</name>
<comment type="caution">
    <text evidence="2">The sequence shown here is derived from an EMBL/GenBank/DDBJ whole genome shotgun (WGS) entry which is preliminary data.</text>
</comment>
<sequence length="144" mass="16601">MRIGNNRGEITRSQELNYLLTWFAEFSEMQKDDFLQILVNKYGATESHDGETVANGVCGMQVTERPPSIFKCRMKLFNEWFENWNEEEKKDFLTRVKNVDEQFMELFHKTMDKTPSMNGDAATAVNGNASKEEEKECIAINGDA</sequence>
<evidence type="ECO:0000313" key="3">
    <source>
        <dbReference type="Proteomes" id="UP000288716"/>
    </source>
</evidence>
<proteinExistence type="predicted"/>
<dbReference type="STRING" id="299467.A0A443SNI2"/>
<evidence type="ECO:0000256" key="1">
    <source>
        <dbReference type="SAM" id="MobiDB-lite"/>
    </source>
</evidence>